<proteinExistence type="predicted"/>
<dbReference type="AlphaFoldDB" id="A0AAE1SGP0"/>
<dbReference type="EMBL" id="JAVYJV010000005">
    <property type="protein sequence ID" value="KAK4370439.1"/>
    <property type="molecule type" value="Genomic_DNA"/>
</dbReference>
<sequence length="69" mass="7649">MDCIVFKHPSVPRIFTSSRSSFGSSQIVGVGHYRKRQSPNLKSAGDSFVESNQNSGLRSILNLLDTMFD</sequence>
<reference evidence="1" key="1">
    <citation type="submission" date="2023-12" db="EMBL/GenBank/DDBJ databases">
        <title>Genome assembly of Anisodus tanguticus.</title>
        <authorList>
            <person name="Wang Y.-J."/>
        </authorList>
    </citation>
    <scope>NUCLEOTIDE SEQUENCE</scope>
    <source>
        <strain evidence="1">KB-2021</strain>
        <tissue evidence="1">Leaf</tissue>
    </source>
</reference>
<evidence type="ECO:0000313" key="1">
    <source>
        <dbReference type="EMBL" id="KAK4370439.1"/>
    </source>
</evidence>
<keyword evidence="2" id="KW-1185">Reference proteome</keyword>
<protein>
    <submittedName>
        <fullName evidence="1">Uncharacterized protein</fullName>
    </submittedName>
</protein>
<evidence type="ECO:0000313" key="2">
    <source>
        <dbReference type="Proteomes" id="UP001291623"/>
    </source>
</evidence>
<comment type="caution">
    <text evidence="1">The sequence shown here is derived from an EMBL/GenBank/DDBJ whole genome shotgun (WGS) entry which is preliminary data.</text>
</comment>
<name>A0AAE1SGP0_9SOLA</name>
<organism evidence="1 2">
    <name type="scientific">Anisodus tanguticus</name>
    <dbReference type="NCBI Taxonomy" id="243964"/>
    <lineage>
        <taxon>Eukaryota</taxon>
        <taxon>Viridiplantae</taxon>
        <taxon>Streptophyta</taxon>
        <taxon>Embryophyta</taxon>
        <taxon>Tracheophyta</taxon>
        <taxon>Spermatophyta</taxon>
        <taxon>Magnoliopsida</taxon>
        <taxon>eudicotyledons</taxon>
        <taxon>Gunneridae</taxon>
        <taxon>Pentapetalae</taxon>
        <taxon>asterids</taxon>
        <taxon>lamiids</taxon>
        <taxon>Solanales</taxon>
        <taxon>Solanaceae</taxon>
        <taxon>Solanoideae</taxon>
        <taxon>Hyoscyameae</taxon>
        <taxon>Anisodus</taxon>
    </lineage>
</organism>
<dbReference type="Proteomes" id="UP001291623">
    <property type="component" value="Unassembled WGS sequence"/>
</dbReference>
<gene>
    <name evidence="1" type="ORF">RND71_009914</name>
</gene>
<accession>A0AAE1SGP0</accession>